<dbReference type="InterPro" id="IPR012910">
    <property type="entry name" value="Plug_dom"/>
</dbReference>
<keyword evidence="8" id="KW-1133">Transmembrane helix</keyword>
<dbReference type="InterPro" id="IPR039426">
    <property type="entry name" value="TonB-dep_rcpt-like"/>
</dbReference>
<dbReference type="Proteomes" id="UP001220610">
    <property type="component" value="Chromosome"/>
</dbReference>
<keyword evidence="10" id="KW-0675">Receptor</keyword>
<dbReference type="FunFam" id="2.170.130.10:FF:000003">
    <property type="entry name" value="SusC/RagA family TonB-linked outer membrane protein"/>
    <property type="match status" value="1"/>
</dbReference>
<evidence type="ECO:0000256" key="5">
    <source>
        <dbReference type="ARBA" id="ARBA00023136"/>
    </source>
</evidence>
<dbReference type="InterPro" id="IPR023996">
    <property type="entry name" value="TonB-dep_OMP_SusC/RagA"/>
</dbReference>
<keyword evidence="5 7" id="KW-0472">Membrane</keyword>
<keyword evidence="4 7" id="KW-0812">Transmembrane</keyword>
<dbReference type="InterPro" id="IPR037066">
    <property type="entry name" value="Plug_dom_sf"/>
</dbReference>
<evidence type="ECO:0000256" key="3">
    <source>
        <dbReference type="ARBA" id="ARBA00022452"/>
    </source>
</evidence>
<name>A0AAJ5WU21_9BACT</name>
<dbReference type="Gene3D" id="2.170.130.10">
    <property type="entry name" value="TonB-dependent receptor, plug domain"/>
    <property type="match status" value="1"/>
</dbReference>
<keyword evidence="6 7" id="KW-0998">Cell outer membrane</keyword>
<evidence type="ECO:0000259" key="9">
    <source>
        <dbReference type="Pfam" id="PF07715"/>
    </source>
</evidence>
<comment type="similarity">
    <text evidence="7">Belongs to the TonB-dependent receptor family.</text>
</comment>
<keyword evidence="3 7" id="KW-1134">Transmembrane beta strand</keyword>
<feature type="domain" description="TonB-dependent receptor plug" evidence="9">
    <location>
        <begin position="170"/>
        <end position="274"/>
    </location>
</feature>
<evidence type="ECO:0000313" key="10">
    <source>
        <dbReference type="EMBL" id="WEK35638.1"/>
    </source>
</evidence>
<evidence type="ECO:0000256" key="4">
    <source>
        <dbReference type="ARBA" id="ARBA00022692"/>
    </source>
</evidence>
<dbReference type="InterPro" id="IPR023997">
    <property type="entry name" value="TonB-dep_OMP_SusC/RagA_CS"/>
</dbReference>
<evidence type="ECO:0000256" key="8">
    <source>
        <dbReference type="SAM" id="Phobius"/>
    </source>
</evidence>
<dbReference type="Gene3D" id="2.40.170.20">
    <property type="entry name" value="TonB-dependent receptor, beta-barrel domain"/>
    <property type="match status" value="1"/>
</dbReference>
<organism evidence="10 11">
    <name type="scientific">Candidatus Pseudobacter hemicellulosilyticus</name>
    <dbReference type="NCBI Taxonomy" id="3121375"/>
    <lineage>
        <taxon>Bacteria</taxon>
        <taxon>Pseudomonadati</taxon>
        <taxon>Bacteroidota</taxon>
        <taxon>Chitinophagia</taxon>
        <taxon>Chitinophagales</taxon>
        <taxon>Chitinophagaceae</taxon>
        <taxon>Pseudobacter</taxon>
    </lineage>
</organism>
<evidence type="ECO:0000256" key="7">
    <source>
        <dbReference type="PROSITE-ProRule" id="PRU01360"/>
    </source>
</evidence>
<proteinExistence type="inferred from homology"/>
<protein>
    <submittedName>
        <fullName evidence="10">TonB-dependent receptor</fullName>
    </submittedName>
</protein>
<dbReference type="GO" id="GO:0009279">
    <property type="term" value="C:cell outer membrane"/>
    <property type="evidence" value="ECO:0007669"/>
    <property type="project" value="UniProtKB-SubCell"/>
</dbReference>
<dbReference type="Gene3D" id="2.60.40.1120">
    <property type="entry name" value="Carboxypeptidase-like, regulatory domain"/>
    <property type="match status" value="1"/>
</dbReference>
<dbReference type="AlphaFoldDB" id="A0AAJ5WU21"/>
<evidence type="ECO:0000313" key="11">
    <source>
        <dbReference type="Proteomes" id="UP001220610"/>
    </source>
</evidence>
<dbReference type="Pfam" id="PF07715">
    <property type="entry name" value="Plug"/>
    <property type="match status" value="1"/>
</dbReference>
<reference evidence="10" key="1">
    <citation type="submission" date="2023-03" db="EMBL/GenBank/DDBJ databases">
        <title>Andean soil-derived lignocellulolytic bacterial consortium as a source of novel taxa and putative plastic-active enzymes.</title>
        <authorList>
            <person name="Diaz-Garcia L."/>
            <person name="Chuvochina M."/>
            <person name="Feuerriegel G."/>
            <person name="Bunk B."/>
            <person name="Sproer C."/>
            <person name="Streit W.R."/>
            <person name="Rodriguez L.M."/>
            <person name="Overmann J."/>
            <person name="Jimenez D.J."/>
        </authorList>
    </citation>
    <scope>NUCLEOTIDE SEQUENCE</scope>
    <source>
        <strain evidence="10">MAG 7</strain>
    </source>
</reference>
<dbReference type="SUPFAM" id="SSF56935">
    <property type="entry name" value="Porins"/>
    <property type="match status" value="1"/>
</dbReference>
<dbReference type="PROSITE" id="PS52016">
    <property type="entry name" value="TONB_DEPENDENT_REC_3"/>
    <property type="match status" value="1"/>
</dbReference>
<dbReference type="Pfam" id="PF13715">
    <property type="entry name" value="CarbopepD_reg_2"/>
    <property type="match status" value="1"/>
</dbReference>
<dbReference type="NCBIfam" id="TIGR04057">
    <property type="entry name" value="SusC_RagA_signa"/>
    <property type="match status" value="1"/>
</dbReference>
<evidence type="ECO:0000256" key="6">
    <source>
        <dbReference type="ARBA" id="ARBA00023237"/>
    </source>
</evidence>
<evidence type="ECO:0000256" key="1">
    <source>
        <dbReference type="ARBA" id="ARBA00004571"/>
    </source>
</evidence>
<dbReference type="InterPro" id="IPR008969">
    <property type="entry name" value="CarboxyPept-like_regulatory"/>
</dbReference>
<comment type="subcellular location">
    <subcellularLocation>
        <location evidence="1 7">Cell outer membrane</location>
        <topology evidence="1 7">Multi-pass membrane protein</topology>
    </subcellularLocation>
</comment>
<keyword evidence="2 7" id="KW-0813">Transport</keyword>
<gene>
    <name evidence="10" type="ORF">P0Y53_24395</name>
</gene>
<accession>A0AAJ5WU21</accession>
<dbReference type="EMBL" id="CP119311">
    <property type="protein sequence ID" value="WEK35638.1"/>
    <property type="molecule type" value="Genomic_DNA"/>
</dbReference>
<dbReference type="InterPro" id="IPR036942">
    <property type="entry name" value="Beta-barrel_TonB_sf"/>
</dbReference>
<sequence>MPNIDLRKPQPGLLAAAAGMSARTPQPSRRTAQKPCGQPAFRRMPFRAFPFLLAFVLVAAGMGLSLPASAHTTVAAFQTPYKGTVLDSAGNPLAGATISLKGTDIAVLSDADGSFTINARAGEVLVVNYVGYQSMEQKLGSNTSLRITLSQSKGNLDEVVVVGYGTQNRSKVVGSVAQINGKELKTAPTATLSAMLQGRLPGLVSRQPSGQPGSDGANLLIRGLNSLGGYGPLIIVDGVERPFPAINPDEVESISILKDAAASAVYGVRGSAGVILVTTKRGGTGKPVINFNSSLALSTNTNFPEFLSGPEYVQYYNKAQEMDGVAENARRFTADEIDRITNGDPQGVFANTDWFNLLFKDQAPVYTNNLSISGGSDRVKFFASIGAYNQEGIIDRTSYDRYNVRLNLDAKVTNNFTASVNLAVRKNDTREPGLTAGVGNTYASIFAQALMSYPYLPAYTASGMPVGSSNAGNGNQNPLAARDLSGLNHTRQNRFEGSITLKYDVPFVQGLNLKMNMAYDKNHTMQKKYLLPYMLSVYNNSTKQFTEAYARHALTGTATLNQWFTEGERMTMQPSINYTNSFGKHNVGGMVLYEYMRDENNSMSAGRRNYTITDIMDLNYGEEVIDDLVKGGHNMFHRGGFAARFSYDYAGKYLVEITGRADATPYLPSYNRWGYFPGLALGWRISEEDFFKNAVPFMENLKIRASLGRLGNDRSLDYAYLRTVNLGVNPVVMIGDKLSRPLNVTLVPNDKLKWETTTTYNAGFESSMWNGLLGVELDVFYAKTTDILQSQGGMAPSLGGWYDTRVNYGIVDNRGLELVLNHRNTIGEVNYRVRGNVSWARNKVILTREDANTPGHLRTTGRSMGVKYGFVSDGLFQTADEVANAPIYGPTLPGDIRLKDLNGDGRITWDQDRAIIGRSATPEMLFGFNVGADFRNFDLNLFFQGAALTDVALGGYYSNSAIYDNTFYTMPFYQDGNSPRYLLEGSWTPENTNAKYPRLSTLGRTNGGKFSNWWVKDASYLRLKSAQIGYSIPEVWTRKANIQRVRVYASGSNLFTISGLDYLDPEMPDVNQGYYPQQRLYEFGVSVTF</sequence>
<dbReference type="SUPFAM" id="SSF49464">
    <property type="entry name" value="Carboxypeptidase regulatory domain-like"/>
    <property type="match status" value="1"/>
</dbReference>
<dbReference type="NCBIfam" id="TIGR04056">
    <property type="entry name" value="OMP_RagA_SusC"/>
    <property type="match status" value="1"/>
</dbReference>
<evidence type="ECO:0000256" key="2">
    <source>
        <dbReference type="ARBA" id="ARBA00022448"/>
    </source>
</evidence>
<feature type="transmembrane region" description="Helical" evidence="8">
    <location>
        <begin position="48"/>
        <end position="68"/>
    </location>
</feature>